<comment type="caution">
    <text evidence="2">The sequence shown here is derived from an EMBL/GenBank/DDBJ whole genome shotgun (WGS) entry which is preliminary data.</text>
</comment>
<evidence type="ECO:0000313" key="2">
    <source>
        <dbReference type="EMBL" id="MFD3275996.1"/>
    </source>
</evidence>
<sequence>MKTFLRKTAEHLWAQHSIEEMQEIAVVMPSQRGVLYLKKELAYLSDRPFLAPDFMTIEEFALKMTDSTLIDPIELLFEAYHCFKEVDPSVDFDRFMGWGQMMLKDFDTLDMYLVEPYQIFSFLSEVKSLERWGAEYGEADTGKYITQHTKAYFKLYDHLLEVYGRLQARLKDRGLAYRGMAYRDLAARLAANGTTAKQYKKIYFVGFNALSKGEEEIIRALLKQDVAETLWDADEYYVKNSFHRAGNWLRNYVDAGSNKYLAKSNFQWMEQHFAKDAKEVEVLGVANPSAQVFVAMELIRQWQSENGAEEQVALVLGDESLLDQVLLFVGEFKDRLNITMGYSLKKTPVFSFITLLGEIHKRSDASRIPVSQFRNLMQHAFMQYYIDGRSKKASKDLNRAWQALAGQHDLYVSMEAIRALESLPALKSLLSGTSFPEILSLTSEAFEQILKEMPKQDWGADAQALVQARRVIDNLSDVIHLVDEVSIKIGFKLLLNLVQQQKLTFEVAEQKNRTLHVMGLLETRTLDFDRVIVLSLNEGSLPGTRKRESLIPMDIAQMNTFDLPTFTQADAVTSYHFHRLLQRPKQIELIYVQPSEKSSVKEMSRFIKQLRLDWVKQNPALTWTEPSVSFDLAENAPTNEVHRIEKSYEVIQQLKAKLETRGLSPSAMAQFANCSLQYYYSYVLDLRKEKQYEDELGADVFGTWVHKVLENVDKAILASHDGWVDQADVAARIESLDDLLNQAMVEIQDREGVFEMEKGFNFVLKEVAKTILTSYYQSESIGNTGRVQLLDTEMDLNTLVPVSFEGADFSVKLKGRVDRLDRVDGVYRIIDYKTGKVETKDLTVGDQGLAAALVSEDLKGKLLQLWLYKFLLADAVRAQTNPLFAGLDWKNILIEPGIISFRNLGAGVLSVPKLGLWFEEGQNMEGFISDSMKLIQAWVDKILDRSKPFEKTSDVESCQFCDFKVICHREI</sequence>
<evidence type="ECO:0000313" key="3">
    <source>
        <dbReference type="Proteomes" id="UP001598114"/>
    </source>
</evidence>
<dbReference type="InterPro" id="IPR038726">
    <property type="entry name" value="PDDEXK_AddAB-type"/>
</dbReference>
<dbReference type="SUPFAM" id="SSF52540">
    <property type="entry name" value="P-loop containing nucleoside triphosphate hydrolases"/>
    <property type="match status" value="1"/>
</dbReference>
<protein>
    <submittedName>
        <fullName evidence="2">PD-(D/E)XK nuclease family protein</fullName>
    </submittedName>
</protein>
<dbReference type="EMBL" id="JBBKYA010000003">
    <property type="protein sequence ID" value="MFD3275996.1"/>
    <property type="molecule type" value="Genomic_DNA"/>
</dbReference>
<reference evidence="2 3" key="1">
    <citation type="submission" date="2024-03" db="EMBL/GenBank/DDBJ databases">
        <title>Aquirufa genome sequencing.</title>
        <authorList>
            <person name="Pitt A."/>
            <person name="Hahn M.W."/>
        </authorList>
    </citation>
    <scope>NUCLEOTIDE SEQUENCE [LARGE SCALE GENOMIC DNA]</scope>
    <source>
        <strain evidence="2 3">PLAD-142S6K</strain>
    </source>
</reference>
<organism evidence="2 3">
    <name type="scientific">Aquirufa echingensis</name>
    <dbReference type="NCBI Taxonomy" id="3096516"/>
    <lineage>
        <taxon>Bacteria</taxon>
        <taxon>Pseudomonadati</taxon>
        <taxon>Bacteroidota</taxon>
        <taxon>Cytophagia</taxon>
        <taxon>Cytophagales</taxon>
        <taxon>Flectobacillaceae</taxon>
        <taxon>Aquirufa</taxon>
    </lineage>
</organism>
<dbReference type="InterPro" id="IPR011335">
    <property type="entry name" value="Restrct_endonuc-II-like"/>
</dbReference>
<dbReference type="InterPro" id="IPR027417">
    <property type="entry name" value="P-loop_NTPase"/>
</dbReference>
<dbReference type="RefSeq" id="WP_377976408.1">
    <property type="nucleotide sequence ID" value="NZ_JBBKYA010000003.1"/>
</dbReference>
<proteinExistence type="predicted"/>
<dbReference type="Gene3D" id="3.90.320.10">
    <property type="match status" value="1"/>
</dbReference>
<gene>
    <name evidence="2" type="ORF">SKC38_07145</name>
</gene>
<name>A0ABW6D2I4_9BACT</name>
<keyword evidence="3" id="KW-1185">Reference proteome</keyword>
<accession>A0ABW6D2I4</accession>
<dbReference type="Proteomes" id="UP001598114">
    <property type="component" value="Unassembled WGS sequence"/>
</dbReference>
<feature type="domain" description="PD-(D/E)XK endonuclease-like" evidence="1">
    <location>
        <begin position="663"/>
        <end position="968"/>
    </location>
</feature>
<evidence type="ECO:0000259" key="1">
    <source>
        <dbReference type="Pfam" id="PF12705"/>
    </source>
</evidence>
<dbReference type="InterPro" id="IPR011604">
    <property type="entry name" value="PDDEXK-like_dom_sf"/>
</dbReference>
<dbReference type="SUPFAM" id="SSF52980">
    <property type="entry name" value="Restriction endonuclease-like"/>
    <property type="match status" value="1"/>
</dbReference>
<dbReference type="Pfam" id="PF12705">
    <property type="entry name" value="PDDEXK_1"/>
    <property type="match status" value="1"/>
</dbReference>